<accession>A0A382N9M8</accession>
<organism evidence="1">
    <name type="scientific">marine metagenome</name>
    <dbReference type="NCBI Taxonomy" id="408172"/>
    <lineage>
        <taxon>unclassified sequences</taxon>
        <taxon>metagenomes</taxon>
        <taxon>ecological metagenomes</taxon>
    </lineage>
</organism>
<protein>
    <submittedName>
        <fullName evidence="1">Uncharacterized protein</fullName>
    </submittedName>
</protein>
<name>A0A382N9M8_9ZZZZ</name>
<evidence type="ECO:0000313" key="1">
    <source>
        <dbReference type="EMBL" id="SVC57248.1"/>
    </source>
</evidence>
<dbReference type="EMBL" id="UINC01098601">
    <property type="protein sequence ID" value="SVC57248.1"/>
    <property type="molecule type" value="Genomic_DNA"/>
</dbReference>
<sequence length="42" mass="4811">MKYINNIYPALGAGGREFESCYLNFKLEASFIEALLFSNLFD</sequence>
<dbReference type="AntiFam" id="ANF00013">
    <property type="entry name" value="tRNA translation"/>
</dbReference>
<gene>
    <name evidence="1" type="ORF">METZ01_LOCUS310102</name>
</gene>
<proteinExistence type="predicted"/>
<reference evidence="1" key="1">
    <citation type="submission" date="2018-05" db="EMBL/GenBank/DDBJ databases">
        <authorList>
            <person name="Lanie J.A."/>
            <person name="Ng W.-L."/>
            <person name="Kazmierczak K.M."/>
            <person name="Andrzejewski T.M."/>
            <person name="Davidsen T.M."/>
            <person name="Wayne K.J."/>
            <person name="Tettelin H."/>
            <person name="Glass J.I."/>
            <person name="Rusch D."/>
            <person name="Podicherti R."/>
            <person name="Tsui H.-C.T."/>
            <person name="Winkler M.E."/>
        </authorList>
    </citation>
    <scope>NUCLEOTIDE SEQUENCE</scope>
</reference>
<dbReference type="AlphaFoldDB" id="A0A382N9M8"/>